<proteinExistence type="inferred from homology"/>
<dbReference type="GO" id="GO:0005524">
    <property type="term" value="F:ATP binding"/>
    <property type="evidence" value="ECO:0007669"/>
    <property type="project" value="UniProtKB-UniRule"/>
</dbReference>
<keyword evidence="2 13" id="KW-0547">Nucleotide-binding</keyword>
<feature type="domain" description="UvrD-like helicase C-terminal" evidence="16">
    <location>
        <begin position="309"/>
        <end position="576"/>
    </location>
</feature>
<comment type="caution">
    <text evidence="17">The sequence shown here is derived from an EMBL/GenBank/DDBJ whole genome shotgun (WGS) entry which is preliminary data.</text>
</comment>
<evidence type="ECO:0000256" key="5">
    <source>
        <dbReference type="ARBA" id="ARBA00022840"/>
    </source>
</evidence>
<dbReference type="Pfam" id="PF00580">
    <property type="entry name" value="UvrD-helicase"/>
    <property type="match status" value="1"/>
</dbReference>
<dbReference type="CDD" id="cd18807">
    <property type="entry name" value="SF1_C_UvrD"/>
    <property type="match status" value="1"/>
</dbReference>
<dbReference type="EMBL" id="MCGG01000036">
    <property type="protein sequence ID" value="OEJ66197.1"/>
    <property type="molecule type" value="Genomic_DNA"/>
</dbReference>
<dbReference type="FunFam" id="3.40.50.300:FF:001890">
    <property type="entry name" value="DNA helicase"/>
    <property type="match status" value="1"/>
</dbReference>
<evidence type="ECO:0000256" key="6">
    <source>
        <dbReference type="ARBA" id="ARBA00023125"/>
    </source>
</evidence>
<dbReference type="InterPro" id="IPR027417">
    <property type="entry name" value="P-loop_NTPase"/>
</dbReference>
<dbReference type="EC" id="5.6.2.4" evidence="10"/>
<dbReference type="InterPro" id="IPR014017">
    <property type="entry name" value="DNA_helicase_UvrD-like_C"/>
</dbReference>
<comment type="catalytic activity">
    <reaction evidence="9">
        <text>Couples ATP hydrolysis with the unwinding of duplex DNA by translocating in the 3'-5' direction.</text>
        <dbReference type="EC" id="5.6.2.4"/>
    </reaction>
</comment>
<evidence type="ECO:0000313" key="18">
    <source>
        <dbReference type="Proteomes" id="UP000095347"/>
    </source>
</evidence>
<evidence type="ECO:0000256" key="3">
    <source>
        <dbReference type="ARBA" id="ARBA00022801"/>
    </source>
</evidence>
<evidence type="ECO:0000256" key="12">
    <source>
        <dbReference type="ARBA" id="ARBA00048988"/>
    </source>
</evidence>
<evidence type="ECO:0000256" key="13">
    <source>
        <dbReference type="PROSITE-ProRule" id="PRU00560"/>
    </source>
</evidence>
<dbReference type="STRING" id="28181.BEN30_12440"/>
<evidence type="ECO:0000313" key="17">
    <source>
        <dbReference type="EMBL" id="OEJ66197.1"/>
    </source>
</evidence>
<sequence>MNDPFELTDPSEDPRPTTPAERPAVYLDGLNESQREAVEATEGPVLVLAGAGTGKTRVLTTRLAHILLQGRARPGEILAVTFTNKAAREMQERVGHMLGTPVEGWWVGTFHALAARILRRHAEAVGLKPNFTILDTDDQVRLIKQILAARDIDTKRFPPRTFSAVIQRWKDRSLGPEKVSQGEAVEALDGTAIDVYKDYQSELLRQNAADFGDLLMLCVDLFQSQPDILKSYQRRFRYVLVDEYQDTNVAQYLWLRLLAQGHQNICCVGDDDQSIYSWRGAEVGNILRFEKDFPGAKVVRLERNYRSTPHILGAASGLIANNEGRLGKTLWTDLNEGEKVRVHGVWDSTEEARWIVDDMEARQMRGESLATMAVLVRTSAQTREFEERLITLGIAYQVIGGLRFYERQEIRDAVAYLRVIAQPDDDLAFQRIANVPKRGLGDASMQTVHMHARARGISLSLAIRELTTTDELKSRPKKLFTDLLNEFDRWRVEAHDHSPAELMDIVLDESGYTEMWKLDKSIDAPGRIENLKELVVGLSAFDTLTSFLEHISLVMENEQNKGTDKVTLMTLHGAKGLEFDTVYLPGWEEGLFPHQRALDETGTNGLEEERRLAYVGLTRARKCATVTFAANRRIYGQWQSSLPSRFVDELPAGHIERAGELGLSRGGFAEDQAVFGKVSGKASEGYGAGWKRAQNRKPQDDLVFAPARVSSGGLEVGQRIFHQKFGYGSIQGLDGDKLDIKFEKAGMKKVMVSFVEKV</sequence>
<dbReference type="PROSITE" id="PS51198">
    <property type="entry name" value="UVRD_HELICASE_ATP_BIND"/>
    <property type="match status" value="1"/>
</dbReference>
<dbReference type="CDD" id="cd17932">
    <property type="entry name" value="DEXQc_UvrD"/>
    <property type="match status" value="1"/>
</dbReference>
<dbReference type="InterPro" id="IPR000212">
    <property type="entry name" value="DNA_helicase_UvrD/REP"/>
</dbReference>
<evidence type="ECO:0000256" key="9">
    <source>
        <dbReference type="ARBA" id="ARBA00034617"/>
    </source>
</evidence>
<dbReference type="PANTHER" id="PTHR11070">
    <property type="entry name" value="UVRD / RECB / PCRA DNA HELICASE FAMILY MEMBER"/>
    <property type="match status" value="1"/>
</dbReference>
<keyword evidence="6" id="KW-0238">DNA-binding</keyword>
<dbReference type="Gene3D" id="1.10.486.10">
    <property type="entry name" value="PCRA, domain 4"/>
    <property type="match status" value="1"/>
</dbReference>
<organism evidence="17 18">
    <name type="scientific">Magnetovibrio blakemorei</name>
    <dbReference type="NCBI Taxonomy" id="28181"/>
    <lineage>
        <taxon>Bacteria</taxon>
        <taxon>Pseudomonadati</taxon>
        <taxon>Pseudomonadota</taxon>
        <taxon>Alphaproteobacteria</taxon>
        <taxon>Rhodospirillales</taxon>
        <taxon>Magnetovibrionaceae</taxon>
        <taxon>Magnetovibrio</taxon>
    </lineage>
</organism>
<comment type="catalytic activity">
    <reaction evidence="12">
        <text>ATP + H2O = ADP + phosphate + H(+)</text>
        <dbReference type="Rhea" id="RHEA:13065"/>
        <dbReference type="ChEBI" id="CHEBI:15377"/>
        <dbReference type="ChEBI" id="CHEBI:15378"/>
        <dbReference type="ChEBI" id="CHEBI:30616"/>
        <dbReference type="ChEBI" id="CHEBI:43474"/>
        <dbReference type="ChEBI" id="CHEBI:456216"/>
        <dbReference type="EC" id="5.6.2.4"/>
    </reaction>
</comment>
<dbReference type="PANTHER" id="PTHR11070:SF2">
    <property type="entry name" value="ATP-DEPENDENT DNA HELICASE SRS2"/>
    <property type="match status" value="1"/>
</dbReference>
<dbReference type="Pfam" id="PF13361">
    <property type="entry name" value="UvrD_C"/>
    <property type="match status" value="1"/>
</dbReference>
<evidence type="ECO:0000256" key="4">
    <source>
        <dbReference type="ARBA" id="ARBA00022806"/>
    </source>
</evidence>
<evidence type="ECO:0000256" key="10">
    <source>
        <dbReference type="ARBA" id="ARBA00034808"/>
    </source>
</evidence>
<dbReference type="OrthoDB" id="9806690at2"/>
<evidence type="ECO:0000256" key="7">
    <source>
        <dbReference type="ARBA" id="ARBA00023235"/>
    </source>
</evidence>
<feature type="region of interest" description="Disordered" evidence="14">
    <location>
        <begin position="1"/>
        <end position="22"/>
    </location>
</feature>
<comment type="function">
    <text evidence="8">Has both ATPase and helicase activities. Unwinds DNA duplexes with 3' to 5' polarity with respect to the bound strand and initiates unwinding most effectively when a single-stranded region is present. Involved in the post-incision events of nucleotide excision repair and methyl-directed mismatch repair.</text>
</comment>
<dbReference type="FunFam" id="1.10.486.10:FF:000003">
    <property type="entry name" value="ATP-dependent DNA helicase"/>
    <property type="match status" value="1"/>
</dbReference>
<dbReference type="GO" id="GO:0000725">
    <property type="term" value="P:recombinational repair"/>
    <property type="evidence" value="ECO:0007669"/>
    <property type="project" value="TreeGrafter"/>
</dbReference>
<reference evidence="18" key="1">
    <citation type="submission" date="2016-07" db="EMBL/GenBank/DDBJ databases">
        <authorList>
            <person name="Florea S."/>
            <person name="Webb J.S."/>
            <person name="Jaromczyk J."/>
            <person name="Schardl C.L."/>
        </authorList>
    </citation>
    <scope>NUCLEOTIDE SEQUENCE [LARGE SCALE GENOMIC DNA]</scope>
    <source>
        <strain evidence="18">MV-1</strain>
    </source>
</reference>
<dbReference type="PROSITE" id="PS51217">
    <property type="entry name" value="UVRD_HELICASE_CTER"/>
    <property type="match status" value="1"/>
</dbReference>
<comment type="similarity">
    <text evidence="1">Belongs to the helicase family. UvrD subfamily.</text>
</comment>
<keyword evidence="4 13" id="KW-0347">Helicase</keyword>
<dbReference type="Proteomes" id="UP000095347">
    <property type="component" value="Unassembled WGS sequence"/>
</dbReference>
<dbReference type="InterPro" id="IPR014016">
    <property type="entry name" value="UvrD-like_ATP-bd"/>
</dbReference>
<dbReference type="GO" id="GO:0016887">
    <property type="term" value="F:ATP hydrolysis activity"/>
    <property type="evidence" value="ECO:0007669"/>
    <property type="project" value="RHEA"/>
</dbReference>
<name>A0A1E5Q637_9PROT</name>
<dbReference type="GO" id="GO:0005829">
    <property type="term" value="C:cytosol"/>
    <property type="evidence" value="ECO:0007669"/>
    <property type="project" value="TreeGrafter"/>
</dbReference>
<dbReference type="SUPFAM" id="SSF52540">
    <property type="entry name" value="P-loop containing nucleoside triphosphate hydrolases"/>
    <property type="match status" value="1"/>
</dbReference>
<dbReference type="AlphaFoldDB" id="A0A1E5Q637"/>
<dbReference type="GO" id="GO:0003677">
    <property type="term" value="F:DNA binding"/>
    <property type="evidence" value="ECO:0007669"/>
    <property type="project" value="UniProtKB-KW"/>
</dbReference>
<evidence type="ECO:0000259" key="16">
    <source>
        <dbReference type="PROSITE" id="PS51217"/>
    </source>
</evidence>
<keyword evidence="3 13" id="KW-0378">Hydrolase</keyword>
<dbReference type="RefSeq" id="WP_069958402.1">
    <property type="nucleotide sequence ID" value="NZ_MCGG01000036.1"/>
</dbReference>
<gene>
    <name evidence="17" type="ORF">BEN30_12440</name>
</gene>
<dbReference type="InterPro" id="IPR013986">
    <property type="entry name" value="DExx_box_DNA_helicase_dom_sf"/>
</dbReference>
<dbReference type="GO" id="GO:0033202">
    <property type="term" value="C:DNA helicase complex"/>
    <property type="evidence" value="ECO:0007669"/>
    <property type="project" value="TreeGrafter"/>
</dbReference>
<keyword evidence="18" id="KW-1185">Reference proteome</keyword>
<dbReference type="Gene3D" id="1.10.10.160">
    <property type="match status" value="1"/>
</dbReference>
<evidence type="ECO:0000259" key="15">
    <source>
        <dbReference type="PROSITE" id="PS51198"/>
    </source>
</evidence>
<accession>A0A1E5Q637</accession>
<protein>
    <recommendedName>
        <fullName evidence="10">DNA 3'-5' helicase</fullName>
        <ecNumber evidence="10">5.6.2.4</ecNumber>
    </recommendedName>
    <alternativeName>
        <fullName evidence="11">DNA 3'-5' helicase II</fullName>
    </alternativeName>
</protein>
<keyword evidence="7" id="KW-0413">Isomerase</keyword>
<evidence type="ECO:0000256" key="11">
    <source>
        <dbReference type="ARBA" id="ARBA00034923"/>
    </source>
</evidence>
<dbReference type="GO" id="GO:0043138">
    <property type="term" value="F:3'-5' DNA helicase activity"/>
    <property type="evidence" value="ECO:0007669"/>
    <property type="project" value="UniProtKB-EC"/>
</dbReference>
<dbReference type="Gene3D" id="3.40.50.300">
    <property type="entry name" value="P-loop containing nucleotide triphosphate hydrolases"/>
    <property type="match status" value="2"/>
</dbReference>
<feature type="domain" description="UvrD-like helicase ATP-binding" evidence="15">
    <location>
        <begin position="28"/>
        <end position="308"/>
    </location>
</feature>
<evidence type="ECO:0000256" key="2">
    <source>
        <dbReference type="ARBA" id="ARBA00022741"/>
    </source>
</evidence>
<keyword evidence="5 13" id="KW-0067">ATP-binding</keyword>
<evidence type="ECO:0000256" key="14">
    <source>
        <dbReference type="SAM" id="MobiDB-lite"/>
    </source>
</evidence>
<evidence type="ECO:0000256" key="1">
    <source>
        <dbReference type="ARBA" id="ARBA00009922"/>
    </source>
</evidence>
<feature type="binding site" evidence="13">
    <location>
        <begin position="49"/>
        <end position="56"/>
    </location>
    <ligand>
        <name>ATP</name>
        <dbReference type="ChEBI" id="CHEBI:30616"/>
    </ligand>
</feature>
<evidence type="ECO:0000256" key="8">
    <source>
        <dbReference type="ARBA" id="ARBA00025289"/>
    </source>
</evidence>